<gene>
    <name evidence="1" type="ORF">ERS132393_01087</name>
</gene>
<name>A0A0Z8BJ25_STRSU</name>
<proteinExistence type="predicted"/>
<organism evidence="1 2">
    <name type="scientific">Streptococcus suis</name>
    <dbReference type="NCBI Taxonomy" id="1307"/>
    <lineage>
        <taxon>Bacteria</taxon>
        <taxon>Bacillati</taxon>
        <taxon>Bacillota</taxon>
        <taxon>Bacilli</taxon>
        <taxon>Lactobacillales</taxon>
        <taxon>Streptococcaceae</taxon>
        <taxon>Streptococcus</taxon>
    </lineage>
</organism>
<evidence type="ECO:0000313" key="1">
    <source>
        <dbReference type="EMBL" id="CYU64425.1"/>
    </source>
</evidence>
<accession>A0A0Z8BJ25</accession>
<evidence type="ECO:0000313" key="2">
    <source>
        <dbReference type="Proteomes" id="UP000072530"/>
    </source>
</evidence>
<dbReference type="RefSeq" id="WP_052500093.1">
    <property type="nucleotide sequence ID" value="NZ_CEDJ01000098.1"/>
</dbReference>
<dbReference type="Proteomes" id="UP000072530">
    <property type="component" value="Unassembled WGS sequence"/>
</dbReference>
<dbReference type="AlphaFoldDB" id="A0A0Z8BJ25"/>
<reference evidence="1 2" key="1">
    <citation type="submission" date="2016-02" db="EMBL/GenBank/DDBJ databases">
        <authorList>
            <consortium name="Pathogen Informatics"/>
        </authorList>
    </citation>
    <scope>NUCLEOTIDE SEQUENCE [LARGE SCALE GENOMIC DNA]</scope>
    <source>
        <strain evidence="1 2">LSS31</strain>
    </source>
</reference>
<protein>
    <submittedName>
        <fullName evidence="1">Uncharacterized protein</fullName>
    </submittedName>
</protein>
<sequence>MISDVKEKYQDIIHNSKLLDVSAEKSRNEIRLRWGELVEDRYTAEAKFGESSDFEIAMIVLKGNKSEIVLDFPFCHFYRLTERELSLHLYQVPSVSELGIEYPLYKIVNSLLVEQVVQVAGGVLEKEELEHYQILSTNIVIDVILYKGEEILIHDEGINDGQVG</sequence>
<dbReference type="EMBL" id="FIGG01000003">
    <property type="protein sequence ID" value="CYU64425.1"/>
    <property type="molecule type" value="Genomic_DNA"/>
</dbReference>